<accession>A0A2G4T8W4</accession>
<dbReference type="GeneID" id="35442052"/>
<protein>
    <submittedName>
        <fullName evidence="1">Uncharacterized protein</fullName>
    </submittedName>
</protein>
<evidence type="ECO:0000313" key="1">
    <source>
        <dbReference type="EMBL" id="PHZ17459.1"/>
    </source>
</evidence>
<sequence length="69" mass="8196">MNPWHLNKLKDDQFRSQYIEHFSHLTKDLILTNVPSFDNRFSTAAYIEQFSRAICQASYQSLDLVWGRC</sequence>
<reference evidence="1 2" key="1">
    <citation type="journal article" date="2016" name="Proc. Natl. Acad. Sci. U.S.A.">
        <title>Lipid metabolic changes in an early divergent fungus govern the establishment of a mutualistic symbiosis with endobacteria.</title>
        <authorList>
            <person name="Lastovetsky O.A."/>
            <person name="Gaspar M.L."/>
            <person name="Mondo S.J."/>
            <person name="LaButti K.M."/>
            <person name="Sandor L."/>
            <person name="Grigoriev I.V."/>
            <person name="Henry S.A."/>
            <person name="Pawlowska T.E."/>
        </authorList>
    </citation>
    <scope>NUCLEOTIDE SEQUENCE [LARGE SCALE GENOMIC DNA]</scope>
    <source>
        <strain evidence="1 2">ATCC 52813</strain>
    </source>
</reference>
<dbReference type="RefSeq" id="XP_023471167.1">
    <property type="nucleotide sequence ID" value="XM_023611062.1"/>
</dbReference>
<proteinExistence type="predicted"/>
<organism evidence="1 2">
    <name type="scientific">Rhizopus microsporus ATCC 52813</name>
    <dbReference type="NCBI Taxonomy" id="1340429"/>
    <lineage>
        <taxon>Eukaryota</taxon>
        <taxon>Fungi</taxon>
        <taxon>Fungi incertae sedis</taxon>
        <taxon>Mucoromycota</taxon>
        <taxon>Mucoromycotina</taxon>
        <taxon>Mucoromycetes</taxon>
        <taxon>Mucorales</taxon>
        <taxon>Mucorineae</taxon>
        <taxon>Rhizopodaceae</taxon>
        <taxon>Rhizopus</taxon>
    </lineage>
</organism>
<dbReference type="Proteomes" id="UP000242254">
    <property type="component" value="Unassembled WGS sequence"/>
</dbReference>
<dbReference type="AlphaFoldDB" id="A0A2G4T8W4"/>
<gene>
    <name evidence="1" type="ORF">RHIMIDRAFT_253994</name>
</gene>
<keyword evidence="2" id="KW-1185">Reference proteome</keyword>
<evidence type="ECO:0000313" key="2">
    <source>
        <dbReference type="Proteomes" id="UP000242254"/>
    </source>
</evidence>
<dbReference type="EMBL" id="KZ303842">
    <property type="protein sequence ID" value="PHZ17459.1"/>
    <property type="molecule type" value="Genomic_DNA"/>
</dbReference>
<name>A0A2G4T8W4_RHIZD</name>